<dbReference type="EMBL" id="AAKBYF010000090">
    <property type="protein sequence ID" value="ECQ5679484.1"/>
    <property type="molecule type" value="Genomic_DNA"/>
</dbReference>
<dbReference type="AlphaFoldDB" id="A0A5Y8YDI1"/>
<feature type="chain" id="PRO_5036553962" evidence="1">
    <location>
        <begin position="25"/>
        <end position="139"/>
    </location>
</feature>
<evidence type="ECO:0000256" key="1">
    <source>
        <dbReference type="SAM" id="SignalP"/>
    </source>
</evidence>
<dbReference type="EMBL" id="AAKFOS010000027">
    <property type="protein sequence ID" value="ECR3152977.1"/>
    <property type="molecule type" value="Genomic_DNA"/>
</dbReference>
<proteinExistence type="predicted"/>
<accession>A0A5Y8YDI1</accession>
<feature type="signal peptide" evidence="1">
    <location>
        <begin position="1"/>
        <end position="24"/>
    </location>
</feature>
<dbReference type="InterPro" id="IPR012334">
    <property type="entry name" value="Pectin_lyas_fold"/>
</dbReference>
<dbReference type="InterPro" id="IPR011050">
    <property type="entry name" value="Pectin_lyase_fold/virulence"/>
</dbReference>
<gene>
    <name evidence="4" type="ORF">F0O53_08830</name>
    <name evidence="5" type="ORF">F1P42_08630</name>
    <name evidence="6" type="ORF">F9U28_00225</name>
    <name evidence="3" type="ORF">FZV55_07025</name>
</gene>
<sequence>MKKMSKHIVLSFAVSSLLFSQAYAVPRGGKFTHGASGTIHTSGNTVMITGKGQNHVIQWGGGFNIAQGESVNFTTSGKNYLNIVYHKDASKIDGALNGGNNNIFLVNPMGVLIGQTGTITAGKFVASTTPLNDENVKTF</sequence>
<dbReference type="SUPFAM" id="SSF51126">
    <property type="entry name" value="Pectin lyase-like"/>
    <property type="match status" value="1"/>
</dbReference>
<comment type="caution">
    <text evidence="5">The sequence shown here is derived from an EMBL/GenBank/DDBJ whole genome shotgun (WGS) entry which is preliminary data.</text>
</comment>
<evidence type="ECO:0000313" key="5">
    <source>
        <dbReference type="EMBL" id="ECR3255115.1"/>
    </source>
</evidence>
<organism evidence="5">
    <name type="scientific">Campylobacter jejuni</name>
    <dbReference type="NCBI Taxonomy" id="197"/>
    <lineage>
        <taxon>Bacteria</taxon>
        <taxon>Pseudomonadati</taxon>
        <taxon>Campylobacterota</taxon>
        <taxon>Epsilonproteobacteria</taxon>
        <taxon>Campylobacterales</taxon>
        <taxon>Campylobacteraceae</taxon>
        <taxon>Campylobacter</taxon>
    </lineage>
</organism>
<dbReference type="NCBIfam" id="TIGR01901">
    <property type="entry name" value="adhes_NPXG"/>
    <property type="match status" value="1"/>
</dbReference>
<dbReference type="Gene3D" id="2.160.20.10">
    <property type="entry name" value="Single-stranded right-handed beta-helix, Pectin lyase-like"/>
    <property type="match status" value="1"/>
</dbReference>
<dbReference type="EMBL" id="AALMNG010000001">
    <property type="protein sequence ID" value="EDB1574845.1"/>
    <property type="molecule type" value="Genomic_DNA"/>
</dbReference>
<evidence type="ECO:0000313" key="6">
    <source>
        <dbReference type="EMBL" id="EDB1574845.1"/>
    </source>
</evidence>
<feature type="domain" description="Filamentous haemagglutinin FhaB/tRNA nuclease CdiA-like TPS" evidence="2">
    <location>
        <begin position="22"/>
        <end position="135"/>
    </location>
</feature>
<protein>
    <submittedName>
        <fullName evidence="5">Filamentous hemagglutinin N-terminal domain-containing protein</fullName>
    </submittedName>
</protein>
<dbReference type="Pfam" id="PF05860">
    <property type="entry name" value="TPS"/>
    <property type="match status" value="1"/>
</dbReference>
<reference evidence="5" key="1">
    <citation type="submission" date="2019-09" db="EMBL/GenBank/DDBJ databases">
        <authorList>
            <person name="Ashton P.M."/>
            <person name="Dallman T."/>
            <person name="Nair S."/>
            <person name="De Pinna E."/>
            <person name="Peters T."/>
            <person name="Grant K."/>
        </authorList>
    </citation>
    <scope>NUCLEOTIDE SEQUENCE</scope>
    <source>
        <strain evidence="5">207428</strain>
        <strain evidence="4">227144</strain>
        <strain evidence="3">262635</strain>
        <strain evidence="6">810242</strain>
    </source>
</reference>
<keyword evidence="1" id="KW-0732">Signal</keyword>
<dbReference type="InterPro" id="IPR008638">
    <property type="entry name" value="FhaB/CdiA-like_TPS"/>
</dbReference>
<dbReference type="RefSeq" id="WP_079460578.1">
    <property type="nucleotide sequence ID" value="NZ_CAMRHI010000007.1"/>
</dbReference>
<name>A0A5Y8YDI1_CAMJU</name>
<dbReference type="SMART" id="SM00912">
    <property type="entry name" value="Haemagg_act"/>
    <property type="match status" value="1"/>
</dbReference>
<dbReference type="EMBL" id="AAKFQW010000035">
    <property type="protein sequence ID" value="ECR3255115.1"/>
    <property type="molecule type" value="Genomic_DNA"/>
</dbReference>
<evidence type="ECO:0000313" key="3">
    <source>
        <dbReference type="EMBL" id="ECQ5679484.1"/>
    </source>
</evidence>
<evidence type="ECO:0000259" key="2">
    <source>
        <dbReference type="SMART" id="SM00912"/>
    </source>
</evidence>
<evidence type="ECO:0000313" key="4">
    <source>
        <dbReference type="EMBL" id="ECR3152977.1"/>
    </source>
</evidence>